<sequence>MAMDTMRGITIASALGIVLALTGGTSGAAMAQDGGAATDLQVAAQNPIADLVSLPFQENLYFGGGLDEPLSVLNIQPVFPVAFNDRWNVIFRPILPVISAPGAFPGDGRTTGLGDLLFETFLSPSTPLETGLGSITWGVGSALTLPTHTDDGLGSRTYSAGPAFVAFIVKAPFSYGFLAFNQWSFAGPQNAPDVNQLVFQPFVNFNLSDGWSLQTSPVVTVDWTRSDDNVTLPIGGGVSKLTTIGKQPVKFSANLYYNALRPDSGPEWQSQFQVTLLFPK</sequence>
<keyword evidence="1" id="KW-0732">Signal</keyword>
<accession>A0AAE3VQX7</accession>
<evidence type="ECO:0008006" key="4">
    <source>
        <dbReference type="Google" id="ProtNLM"/>
    </source>
</evidence>
<feature type="chain" id="PRO_5042117452" description="Neuromedin U" evidence="1">
    <location>
        <begin position="32"/>
        <end position="280"/>
    </location>
</feature>
<dbReference type="AlphaFoldDB" id="A0AAE3VQX7"/>
<comment type="caution">
    <text evidence="2">The sequence shown here is derived from an EMBL/GenBank/DDBJ whole genome shotgun (WGS) entry which is preliminary data.</text>
</comment>
<protein>
    <recommendedName>
        <fullName evidence="4">Neuromedin U</fullName>
    </recommendedName>
</protein>
<organism evidence="2 3">
    <name type="scientific">Amorphus orientalis</name>
    <dbReference type="NCBI Taxonomy" id="649198"/>
    <lineage>
        <taxon>Bacteria</taxon>
        <taxon>Pseudomonadati</taxon>
        <taxon>Pseudomonadota</taxon>
        <taxon>Alphaproteobacteria</taxon>
        <taxon>Hyphomicrobiales</taxon>
        <taxon>Amorphaceae</taxon>
        <taxon>Amorphus</taxon>
    </lineage>
</organism>
<keyword evidence="3" id="KW-1185">Reference proteome</keyword>
<proteinExistence type="predicted"/>
<evidence type="ECO:0000313" key="2">
    <source>
        <dbReference type="EMBL" id="MDQ0316116.1"/>
    </source>
</evidence>
<dbReference type="EMBL" id="JAUSUL010000002">
    <property type="protein sequence ID" value="MDQ0316116.1"/>
    <property type="molecule type" value="Genomic_DNA"/>
</dbReference>
<evidence type="ECO:0000313" key="3">
    <source>
        <dbReference type="Proteomes" id="UP001229244"/>
    </source>
</evidence>
<name>A0AAE3VQX7_9HYPH</name>
<evidence type="ECO:0000256" key="1">
    <source>
        <dbReference type="SAM" id="SignalP"/>
    </source>
</evidence>
<reference evidence="2" key="1">
    <citation type="submission" date="2023-07" db="EMBL/GenBank/DDBJ databases">
        <title>Genomic Encyclopedia of Type Strains, Phase IV (KMG-IV): sequencing the most valuable type-strain genomes for metagenomic binning, comparative biology and taxonomic classification.</title>
        <authorList>
            <person name="Goeker M."/>
        </authorList>
    </citation>
    <scope>NUCLEOTIDE SEQUENCE</scope>
    <source>
        <strain evidence="2">DSM 21202</strain>
    </source>
</reference>
<dbReference type="Proteomes" id="UP001229244">
    <property type="component" value="Unassembled WGS sequence"/>
</dbReference>
<dbReference type="RefSeq" id="WP_306885942.1">
    <property type="nucleotide sequence ID" value="NZ_JAUSUL010000002.1"/>
</dbReference>
<gene>
    <name evidence="2" type="ORF">J2S73_002573</name>
</gene>
<feature type="signal peptide" evidence="1">
    <location>
        <begin position="1"/>
        <end position="31"/>
    </location>
</feature>